<evidence type="ECO:0000256" key="2">
    <source>
        <dbReference type="ARBA" id="ARBA00006906"/>
    </source>
</evidence>
<dbReference type="Gene3D" id="3.20.20.70">
    <property type="entry name" value="Aldolase class I"/>
    <property type="match status" value="1"/>
</dbReference>
<proteinExistence type="inferred from homology"/>
<dbReference type="NCBIfam" id="TIGR01182">
    <property type="entry name" value="eda"/>
    <property type="match status" value="1"/>
</dbReference>
<dbReference type="EMBL" id="AZGM01000099">
    <property type="protein sequence ID" value="KRM26057.1"/>
    <property type="molecule type" value="Genomic_DNA"/>
</dbReference>
<comment type="pathway">
    <text evidence="1">Carbohydrate acid metabolism.</text>
</comment>
<comment type="subunit">
    <text evidence="3">Homotrimer.</text>
</comment>
<evidence type="ECO:0000256" key="1">
    <source>
        <dbReference type="ARBA" id="ARBA00004761"/>
    </source>
</evidence>
<evidence type="ECO:0000256" key="3">
    <source>
        <dbReference type="ARBA" id="ARBA00011233"/>
    </source>
</evidence>
<evidence type="ECO:0000256" key="5">
    <source>
        <dbReference type="ARBA" id="ARBA00023277"/>
    </source>
</evidence>
<gene>
    <name evidence="6" type="ORF">FD32_GL000543</name>
</gene>
<comment type="caution">
    <text evidence="6">The sequence shown here is derived from an EMBL/GenBank/DDBJ whole genome shotgun (WGS) entry which is preliminary data.</text>
</comment>
<sequence>MLPKYEALKAVEKAGILAVVRGRSEENAYKISKASIKGGVKAIELAFTSPNADVTIKHLNEEYAEDPEVVVGAGTVLDPATARMAMVAGAKFIVSPSYNEEVAKLCNLYAVPYMPGCFTPTEVQTALMTGADVVKIFPGAIAGQKMIPELQGPFPQANIMPSGGVSLDNMKDWFKAGAFCVGAGGSLVGPGADGDYDQVTENAKKFHEELLRIRNEK</sequence>
<dbReference type="PATRIC" id="fig|1423782.4.peg.560"/>
<dbReference type="InterPro" id="IPR000887">
    <property type="entry name" value="Aldlse_KDPG_KHG"/>
</dbReference>
<dbReference type="SUPFAM" id="SSF51569">
    <property type="entry name" value="Aldolase"/>
    <property type="match status" value="1"/>
</dbReference>
<dbReference type="CDD" id="cd00452">
    <property type="entry name" value="KDPG_aldolase"/>
    <property type="match status" value="1"/>
</dbReference>
<accession>A0A0R1XDQ0</accession>
<dbReference type="PANTHER" id="PTHR30246:SF1">
    <property type="entry name" value="2-DEHYDRO-3-DEOXY-6-PHOSPHOGALACTONATE ALDOLASE-RELATED"/>
    <property type="match status" value="1"/>
</dbReference>
<dbReference type="OrthoDB" id="9802667at2"/>
<dbReference type="NCBIfam" id="NF005119">
    <property type="entry name" value="PRK06552.1"/>
    <property type="match status" value="1"/>
</dbReference>
<dbReference type="STRING" id="1423782.FD32_GL000543"/>
<keyword evidence="4" id="KW-0456">Lyase</keyword>
<dbReference type="AlphaFoldDB" id="A0A0R1XDQ0"/>
<keyword evidence="7" id="KW-1185">Reference proteome</keyword>
<evidence type="ECO:0000313" key="7">
    <source>
        <dbReference type="Proteomes" id="UP000051412"/>
    </source>
</evidence>
<dbReference type="RefSeq" id="WP_047770154.1">
    <property type="nucleotide sequence ID" value="NZ_AZGM01000099.1"/>
</dbReference>
<dbReference type="Proteomes" id="UP000051412">
    <property type="component" value="Unassembled WGS sequence"/>
</dbReference>
<protein>
    <submittedName>
        <fullName evidence="6">2-dehydro-3-deoxyphosphogluconate aldolase</fullName>
    </submittedName>
</protein>
<dbReference type="Pfam" id="PF01081">
    <property type="entry name" value="Aldolase"/>
    <property type="match status" value="1"/>
</dbReference>
<dbReference type="PANTHER" id="PTHR30246">
    <property type="entry name" value="2-KETO-3-DEOXY-6-PHOSPHOGLUCONATE ALDOLASE"/>
    <property type="match status" value="1"/>
</dbReference>
<name>A0A0R1XDQ0_9LACO</name>
<evidence type="ECO:0000256" key="4">
    <source>
        <dbReference type="ARBA" id="ARBA00023239"/>
    </source>
</evidence>
<comment type="similarity">
    <text evidence="2">Belongs to the KHG/KDPG aldolase family.</text>
</comment>
<reference evidence="6 7" key="1">
    <citation type="journal article" date="2015" name="Genome Announc.">
        <title>Expanding the biotechnology potential of lactobacilli through comparative genomics of 213 strains and associated genera.</title>
        <authorList>
            <person name="Sun Z."/>
            <person name="Harris H.M."/>
            <person name="McCann A."/>
            <person name="Guo C."/>
            <person name="Argimon S."/>
            <person name="Zhang W."/>
            <person name="Yang X."/>
            <person name="Jeffery I.B."/>
            <person name="Cooney J.C."/>
            <person name="Kagawa T.F."/>
            <person name="Liu W."/>
            <person name="Song Y."/>
            <person name="Salvetti E."/>
            <person name="Wrobel A."/>
            <person name="Rasinkangas P."/>
            <person name="Parkhill J."/>
            <person name="Rea M.C."/>
            <person name="O'Sullivan O."/>
            <person name="Ritari J."/>
            <person name="Douillard F.P."/>
            <person name="Paul Ross R."/>
            <person name="Yang R."/>
            <person name="Briner A.E."/>
            <person name="Felis G.E."/>
            <person name="de Vos W.M."/>
            <person name="Barrangou R."/>
            <person name="Klaenhammer T.R."/>
            <person name="Caufield P.W."/>
            <person name="Cui Y."/>
            <person name="Zhang H."/>
            <person name="O'Toole P.W."/>
        </authorList>
    </citation>
    <scope>NUCLEOTIDE SEQUENCE [LARGE SCALE GENOMIC DNA]</scope>
    <source>
        <strain evidence="6 7">DSM 6035</strain>
    </source>
</reference>
<keyword evidence="5" id="KW-0119">Carbohydrate metabolism</keyword>
<dbReference type="InterPro" id="IPR013785">
    <property type="entry name" value="Aldolase_TIM"/>
</dbReference>
<dbReference type="GO" id="GO:0016829">
    <property type="term" value="F:lyase activity"/>
    <property type="evidence" value="ECO:0007669"/>
    <property type="project" value="UniProtKB-KW"/>
</dbReference>
<evidence type="ECO:0000313" key="6">
    <source>
        <dbReference type="EMBL" id="KRM26057.1"/>
    </source>
</evidence>
<organism evidence="6 7">
    <name type="scientific">Limosilactobacillus panis DSM 6035</name>
    <dbReference type="NCBI Taxonomy" id="1423782"/>
    <lineage>
        <taxon>Bacteria</taxon>
        <taxon>Bacillati</taxon>
        <taxon>Bacillota</taxon>
        <taxon>Bacilli</taxon>
        <taxon>Lactobacillales</taxon>
        <taxon>Lactobacillaceae</taxon>
        <taxon>Limosilactobacillus</taxon>
    </lineage>
</organism>